<protein>
    <recommendedName>
        <fullName evidence="2">HNH nuclease domain-containing protein</fullName>
    </recommendedName>
</protein>
<dbReference type="RefSeq" id="WP_068119485.1">
    <property type="nucleotide sequence ID" value="NZ_CCXJ01000188.1"/>
</dbReference>
<proteinExistence type="predicted"/>
<gene>
    <name evidence="3" type="ORF">J2S59_001308</name>
</gene>
<dbReference type="Gene3D" id="1.10.30.50">
    <property type="match status" value="1"/>
</dbReference>
<dbReference type="InterPro" id="IPR003615">
    <property type="entry name" value="HNH_nuc"/>
</dbReference>
<accession>A0ABT9NM49</accession>
<comment type="caution">
    <text evidence="3">The sequence shown here is derived from an EMBL/GenBank/DDBJ whole genome shotgun (WGS) entry which is preliminary data.</text>
</comment>
<evidence type="ECO:0000256" key="1">
    <source>
        <dbReference type="SAM" id="MobiDB-lite"/>
    </source>
</evidence>
<dbReference type="Proteomes" id="UP001240447">
    <property type="component" value="Unassembled WGS sequence"/>
</dbReference>
<sequence>MDQLDEFDEAQEPADDGGQVPPAFLWEPCPDSDAEAWAARPEVVPPHIEDELTFAARSELGSLRAVEVLAVIEQRRAVMRRWETDQVLLAAHLAATYETMPGVRAADNTDRDRPNRVALAGEGAPSVHEHAPLELAVALAMSPDAGIVLMSHGLELRYRLPRLWERLKAGEVEAWRARQVAGQTLKLDLAVATRVDELLATTKRAINKATALDLITEALLALDPDEAARLEAEKTDGRGMFVLPPVPGDSPAFTEVHARLDSPDAEALEATVEKLAGILARQLAAEGRDPEPWQHHRATALGILADPWAAAELLETAGVTPSRVTNGTARVYVHVEADDLEEWATTGTDHGARAERFGAMTLGLVEQWLRRRDIKLTPVINMAATAAVDGHDPPERMREQVILRDAHCQGPHCTRPARSCDIDHVEPYVPPDEGGPPGQTTPANLQVLCRRHHRMKTHAEERYRALVRAG</sequence>
<reference evidence="3 4" key="1">
    <citation type="submission" date="2023-07" db="EMBL/GenBank/DDBJ databases">
        <title>Sequencing the genomes of 1000 actinobacteria strains.</title>
        <authorList>
            <person name="Klenk H.-P."/>
        </authorList>
    </citation>
    <scope>NUCLEOTIDE SEQUENCE [LARGE SCALE GENOMIC DNA]</scope>
    <source>
        <strain evidence="3 4">GD13</strain>
    </source>
</reference>
<evidence type="ECO:0000313" key="4">
    <source>
        <dbReference type="Proteomes" id="UP001240447"/>
    </source>
</evidence>
<evidence type="ECO:0000259" key="2">
    <source>
        <dbReference type="SMART" id="SM00507"/>
    </source>
</evidence>
<organism evidence="3 4">
    <name type="scientific">Nocardioides massiliensis</name>
    <dbReference type="NCBI Taxonomy" id="1325935"/>
    <lineage>
        <taxon>Bacteria</taxon>
        <taxon>Bacillati</taxon>
        <taxon>Actinomycetota</taxon>
        <taxon>Actinomycetes</taxon>
        <taxon>Propionibacteriales</taxon>
        <taxon>Nocardioidaceae</taxon>
        <taxon>Nocardioides</taxon>
    </lineage>
</organism>
<dbReference type="EMBL" id="JAUSQM010000001">
    <property type="protein sequence ID" value="MDP9821499.1"/>
    <property type="molecule type" value="Genomic_DNA"/>
</dbReference>
<name>A0ABT9NM49_9ACTN</name>
<dbReference type="CDD" id="cd00085">
    <property type="entry name" value="HNHc"/>
    <property type="match status" value="1"/>
</dbReference>
<evidence type="ECO:0000313" key="3">
    <source>
        <dbReference type="EMBL" id="MDP9821499.1"/>
    </source>
</evidence>
<feature type="domain" description="HNH nuclease" evidence="2">
    <location>
        <begin position="396"/>
        <end position="454"/>
    </location>
</feature>
<feature type="region of interest" description="Disordered" evidence="1">
    <location>
        <begin position="1"/>
        <end position="23"/>
    </location>
</feature>
<keyword evidence="4" id="KW-1185">Reference proteome</keyword>
<dbReference type="SMART" id="SM00507">
    <property type="entry name" value="HNHc"/>
    <property type="match status" value="1"/>
</dbReference>
<feature type="compositionally biased region" description="Acidic residues" evidence="1">
    <location>
        <begin position="1"/>
        <end position="15"/>
    </location>
</feature>